<evidence type="ECO:0000313" key="1">
    <source>
        <dbReference type="EMBL" id="KAJ0388808.1"/>
    </source>
</evidence>
<sequence>MVLPEGTVLDGEFVMHQKKKRYVFMAFDIIATGPSESDSHVDKPFTERLRILNDILSDTYVKPDRTVFVWYS</sequence>
<accession>A0AAD5LQB1</accession>
<proteinExistence type="predicted"/>
<reference evidence="1" key="1">
    <citation type="submission" date="2021-12" db="EMBL/GenBank/DDBJ databases">
        <title>Prjna785345.</title>
        <authorList>
            <person name="Rujirawat T."/>
            <person name="Krajaejun T."/>
        </authorList>
    </citation>
    <scope>NUCLEOTIDE SEQUENCE</scope>
    <source>
        <strain evidence="1">Pi057C3</strain>
    </source>
</reference>
<dbReference type="Proteomes" id="UP001209570">
    <property type="component" value="Unassembled WGS sequence"/>
</dbReference>
<dbReference type="AlphaFoldDB" id="A0AAD5LQB1"/>
<gene>
    <name evidence="1" type="ORF">P43SY_012136</name>
</gene>
<comment type="caution">
    <text evidence="1">The sequence shown here is derived from an EMBL/GenBank/DDBJ whole genome shotgun (WGS) entry which is preliminary data.</text>
</comment>
<name>A0AAD5LQB1_PYTIN</name>
<dbReference type="EMBL" id="JAKCXM010006363">
    <property type="protein sequence ID" value="KAJ0388808.1"/>
    <property type="molecule type" value="Genomic_DNA"/>
</dbReference>
<evidence type="ECO:0008006" key="3">
    <source>
        <dbReference type="Google" id="ProtNLM"/>
    </source>
</evidence>
<keyword evidence="2" id="KW-1185">Reference proteome</keyword>
<protein>
    <recommendedName>
        <fullName evidence="3">mRNA capping enzyme adenylation domain-containing protein</fullName>
    </recommendedName>
</protein>
<dbReference type="SUPFAM" id="SSF56091">
    <property type="entry name" value="DNA ligase/mRNA capping enzyme, catalytic domain"/>
    <property type="match status" value="1"/>
</dbReference>
<dbReference type="Gene3D" id="3.30.470.30">
    <property type="entry name" value="DNA ligase/mRNA capping enzyme"/>
    <property type="match status" value="1"/>
</dbReference>
<evidence type="ECO:0000313" key="2">
    <source>
        <dbReference type="Proteomes" id="UP001209570"/>
    </source>
</evidence>
<organism evidence="1 2">
    <name type="scientific">Pythium insidiosum</name>
    <name type="common">Pythiosis disease agent</name>
    <dbReference type="NCBI Taxonomy" id="114742"/>
    <lineage>
        <taxon>Eukaryota</taxon>
        <taxon>Sar</taxon>
        <taxon>Stramenopiles</taxon>
        <taxon>Oomycota</taxon>
        <taxon>Peronosporomycetes</taxon>
        <taxon>Pythiales</taxon>
        <taxon>Pythiaceae</taxon>
        <taxon>Pythium</taxon>
    </lineage>
</organism>